<feature type="domain" description="Major facilitator superfamily (MFS) profile" evidence="8">
    <location>
        <begin position="27"/>
        <end position="439"/>
    </location>
</feature>
<keyword evidence="3" id="KW-1003">Cell membrane</keyword>
<organism evidence="9 10">
    <name type="scientific">Rhodoplanes tepidamans</name>
    <name type="common">Rhodoplanes cryptolactis</name>
    <dbReference type="NCBI Taxonomy" id="200616"/>
    <lineage>
        <taxon>Bacteria</taxon>
        <taxon>Pseudomonadati</taxon>
        <taxon>Pseudomonadota</taxon>
        <taxon>Alphaproteobacteria</taxon>
        <taxon>Hyphomicrobiales</taxon>
        <taxon>Nitrobacteraceae</taxon>
        <taxon>Rhodoplanes</taxon>
    </lineage>
</organism>
<name>A0ABT5J3I2_RHOTP</name>
<dbReference type="CDD" id="cd17369">
    <property type="entry name" value="MFS_ShiA_like"/>
    <property type="match status" value="1"/>
</dbReference>
<feature type="transmembrane region" description="Helical" evidence="7">
    <location>
        <begin position="254"/>
        <end position="280"/>
    </location>
</feature>
<reference evidence="9" key="1">
    <citation type="journal article" date="2023" name="Microbiol Resour">
        <title>Genome Sequences of Rhodoplanes serenus and Two Thermotolerant Strains, Rhodoplanes tepidamans and 'Rhodoplanes cryptolactis,' Further Refine the Genus.</title>
        <authorList>
            <person name="Rayyan A.A."/>
            <person name="Kyndt J.A."/>
        </authorList>
    </citation>
    <scope>NUCLEOTIDE SEQUENCE</scope>
    <source>
        <strain evidence="9">DSM 9987</strain>
    </source>
</reference>
<dbReference type="PROSITE" id="PS50850">
    <property type="entry name" value="MFS"/>
    <property type="match status" value="1"/>
</dbReference>
<evidence type="ECO:0000256" key="6">
    <source>
        <dbReference type="ARBA" id="ARBA00023136"/>
    </source>
</evidence>
<evidence type="ECO:0000256" key="3">
    <source>
        <dbReference type="ARBA" id="ARBA00022475"/>
    </source>
</evidence>
<dbReference type="InterPro" id="IPR011701">
    <property type="entry name" value="MFS"/>
</dbReference>
<feature type="transmembrane region" description="Helical" evidence="7">
    <location>
        <begin position="127"/>
        <end position="145"/>
    </location>
</feature>
<feature type="transmembrane region" description="Helical" evidence="7">
    <location>
        <begin position="100"/>
        <end position="121"/>
    </location>
</feature>
<evidence type="ECO:0000313" key="10">
    <source>
        <dbReference type="Proteomes" id="UP001165652"/>
    </source>
</evidence>
<comment type="subcellular location">
    <subcellularLocation>
        <location evidence="1">Cell membrane</location>
        <topology evidence="1">Multi-pass membrane protein</topology>
    </subcellularLocation>
</comment>
<keyword evidence="2" id="KW-0813">Transport</keyword>
<evidence type="ECO:0000256" key="4">
    <source>
        <dbReference type="ARBA" id="ARBA00022692"/>
    </source>
</evidence>
<gene>
    <name evidence="9" type="ORF">PQJ73_00830</name>
</gene>
<feature type="transmembrane region" description="Helical" evidence="7">
    <location>
        <begin position="345"/>
        <end position="364"/>
    </location>
</feature>
<evidence type="ECO:0000256" key="7">
    <source>
        <dbReference type="SAM" id="Phobius"/>
    </source>
</evidence>
<evidence type="ECO:0000259" key="8">
    <source>
        <dbReference type="PROSITE" id="PS50850"/>
    </source>
</evidence>
<dbReference type="InterPro" id="IPR020846">
    <property type="entry name" value="MFS_dom"/>
</dbReference>
<dbReference type="SUPFAM" id="SSF103473">
    <property type="entry name" value="MFS general substrate transporter"/>
    <property type="match status" value="1"/>
</dbReference>
<protein>
    <submittedName>
        <fullName evidence="9">MFS transporter</fullName>
    </submittedName>
</protein>
<dbReference type="PROSITE" id="PS00216">
    <property type="entry name" value="SUGAR_TRANSPORT_1"/>
    <property type="match status" value="1"/>
</dbReference>
<comment type="caution">
    <text evidence="9">The sequence shown here is derived from an EMBL/GenBank/DDBJ whole genome shotgun (WGS) entry which is preliminary data.</text>
</comment>
<sequence length="443" mass="47695">MSQTTATADGGALPAADAKTTPAFRRLVVASSLGSAIEHYDFFIYAFTAPLVFDHFFFPKMDSVASMMAVYATFAVGFVARPLGGMVFGHYGDKIGRKAMLMMTFVIMGVASFLIGCLPRYDSAGLFAPIALVVLRFMQGFAFGGEYMNAVSLTLENAPQKRRGFFASWVNASGPIGIIVASGLIAILSGVYGKDSFIDWVWRIPFLFSFVLVVIGTYIRHSVDESLLLKKKQGEAGTQKAPILAALRSHKKSIVLGCLANMVHSSFQYLSTVFVIGYAVKTLGMSPAQVTSGPMFANIAEMLMVPLIAFYSDRFGRKPFMILGVVLAMIWFPIFFQILAMKDPILLIGGLVISIGLIHGLMFAPEAAFTAELFPTEIRVSGSSLGKQFGIIFGGGMAPLVATWLMGQAGGSTTPVIVYFEVIAAMAFVGMLLAPDKAKKVLD</sequence>
<keyword evidence="5 7" id="KW-1133">Transmembrane helix</keyword>
<feature type="transmembrane region" description="Helical" evidence="7">
    <location>
        <begin position="292"/>
        <end position="311"/>
    </location>
</feature>
<feature type="transmembrane region" description="Helical" evidence="7">
    <location>
        <begin position="320"/>
        <end position="339"/>
    </location>
</feature>
<dbReference type="RefSeq" id="WP_272775063.1">
    <property type="nucleotide sequence ID" value="NZ_JAQQLI010000001.1"/>
</dbReference>
<feature type="transmembrane region" description="Helical" evidence="7">
    <location>
        <begin position="200"/>
        <end position="219"/>
    </location>
</feature>
<dbReference type="InterPro" id="IPR005829">
    <property type="entry name" value="Sugar_transporter_CS"/>
</dbReference>
<evidence type="ECO:0000313" key="9">
    <source>
        <dbReference type="EMBL" id="MDC7784215.1"/>
    </source>
</evidence>
<dbReference type="Proteomes" id="UP001165652">
    <property type="component" value="Unassembled WGS sequence"/>
</dbReference>
<keyword evidence="10" id="KW-1185">Reference proteome</keyword>
<feature type="transmembrane region" description="Helical" evidence="7">
    <location>
        <begin position="64"/>
        <end position="88"/>
    </location>
</feature>
<keyword evidence="6 7" id="KW-0472">Membrane</keyword>
<reference evidence="9" key="2">
    <citation type="submission" date="2023-02" db="EMBL/GenBank/DDBJ databases">
        <authorList>
            <person name="Rayyan A."/>
            <person name="Meyer T."/>
            <person name="Kyndt J.A."/>
        </authorList>
    </citation>
    <scope>NUCLEOTIDE SEQUENCE</scope>
    <source>
        <strain evidence="9">DSM 9987</strain>
    </source>
</reference>
<dbReference type="InterPro" id="IPR036259">
    <property type="entry name" value="MFS_trans_sf"/>
</dbReference>
<accession>A0ABT5J3I2</accession>
<dbReference type="PANTHER" id="PTHR43045">
    <property type="entry name" value="SHIKIMATE TRANSPORTER"/>
    <property type="match status" value="1"/>
</dbReference>
<dbReference type="Pfam" id="PF07690">
    <property type="entry name" value="MFS_1"/>
    <property type="match status" value="1"/>
</dbReference>
<evidence type="ECO:0000256" key="1">
    <source>
        <dbReference type="ARBA" id="ARBA00004651"/>
    </source>
</evidence>
<dbReference type="Gene3D" id="1.20.1250.20">
    <property type="entry name" value="MFS general substrate transporter like domains"/>
    <property type="match status" value="1"/>
</dbReference>
<dbReference type="PROSITE" id="PS00217">
    <property type="entry name" value="SUGAR_TRANSPORT_2"/>
    <property type="match status" value="1"/>
</dbReference>
<evidence type="ECO:0000256" key="2">
    <source>
        <dbReference type="ARBA" id="ARBA00022448"/>
    </source>
</evidence>
<feature type="transmembrane region" description="Helical" evidence="7">
    <location>
        <begin position="166"/>
        <end position="188"/>
    </location>
</feature>
<dbReference type="PANTHER" id="PTHR43045:SF1">
    <property type="entry name" value="SHIKIMATE TRANSPORTER"/>
    <property type="match status" value="1"/>
</dbReference>
<dbReference type="EMBL" id="JAQQLI010000001">
    <property type="protein sequence ID" value="MDC7784215.1"/>
    <property type="molecule type" value="Genomic_DNA"/>
</dbReference>
<evidence type="ECO:0000256" key="5">
    <source>
        <dbReference type="ARBA" id="ARBA00022989"/>
    </source>
</evidence>
<proteinExistence type="predicted"/>
<feature type="transmembrane region" description="Helical" evidence="7">
    <location>
        <begin position="417"/>
        <end position="434"/>
    </location>
</feature>
<keyword evidence="4 7" id="KW-0812">Transmembrane</keyword>
<feature type="transmembrane region" description="Helical" evidence="7">
    <location>
        <begin position="385"/>
        <end position="405"/>
    </location>
</feature>